<keyword evidence="1" id="KW-0378">Hydrolase</keyword>
<evidence type="ECO:0000256" key="2">
    <source>
        <dbReference type="SAM" id="Phobius"/>
    </source>
</evidence>
<comment type="caution">
    <text evidence="3">The sequence shown here is derived from an EMBL/GenBank/DDBJ whole genome shotgun (WGS) entry which is preliminary data.</text>
</comment>
<keyword evidence="2" id="KW-1133">Transmembrane helix</keyword>
<dbReference type="Proteomes" id="UP001256673">
    <property type="component" value="Unassembled WGS sequence"/>
</dbReference>
<feature type="transmembrane region" description="Helical" evidence="2">
    <location>
        <begin position="21"/>
        <end position="40"/>
    </location>
</feature>
<dbReference type="Gene3D" id="3.40.50.1820">
    <property type="entry name" value="alpha/beta hydrolase"/>
    <property type="match status" value="1"/>
</dbReference>
<gene>
    <name evidence="3" type="ORF">RWH43_17455</name>
</gene>
<dbReference type="Pfam" id="PF01083">
    <property type="entry name" value="Cutinase"/>
    <property type="match status" value="1"/>
</dbReference>
<evidence type="ECO:0008006" key="5">
    <source>
        <dbReference type="Google" id="ProtNLM"/>
    </source>
</evidence>
<keyword evidence="4" id="KW-1185">Reference proteome</keyword>
<evidence type="ECO:0000313" key="4">
    <source>
        <dbReference type="Proteomes" id="UP001256673"/>
    </source>
</evidence>
<evidence type="ECO:0000256" key="1">
    <source>
        <dbReference type="ARBA" id="ARBA00022801"/>
    </source>
</evidence>
<keyword evidence="2" id="KW-0812">Transmembrane</keyword>
<dbReference type="SUPFAM" id="SSF53474">
    <property type="entry name" value="alpha/beta-Hydrolases"/>
    <property type="match status" value="1"/>
</dbReference>
<organism evidence="3 4">
    <name type="scientific">Microbacterium algihabitans</name>
    <dbReference type="NCBI Taxonomy" id="3075992"/>
    <lineage>
        <taxon>Bacteria</taxon>
        <taxon>Bacillati</taxon>
        <taxon>Actinomycetota</taxon>
        <taxon>Actinomycetes</taxon>
        <taxon>Micrococcales</taxon>
        <taxon>Microbacteriaceae</taxon>
        <taxon>Microbacterium</taxon>
    </lineage>
</organism>
<dbReference type="EMBL" id="JAWDIU010000008">
    <property type="protein sequence ID" value="MDU0328550.1"/>
    <property type="molecule type" value="Genomic_DNA"/>
</dbReference>
<dbReference type="InterPro" id="IPR029058">
    <property type="entry name" value="AB_hydrolase_fold"/>
</dbReference>
<dbReference type="InterPro" id="IPR000675">
    <property type="entry name" value="Cutinase/axe"/>
</dbReference>
<keyword evidence="2" id="KW-0472">Membrane</keyword>
<proteinExistence type="predicted"/>
<evidence type="ECO:0000313" key="3">
    <source>
        <dbReference type="EMBL" id="MDU0328550.1"/>
    </source>
</evidence>
<accession>A0ABU3S172</accession>
<name>A0ABU3S172_9MICO</name>
<reference evidence="3 4" key="1">
    <citation type="submission" date="2023-09" db="EMBL/GenBank/DDBJ databases">
        <title>Microbacterium fusihabitans sp. nov., Microbacterium phycihabitans sp. nov., and Microbacterium cervinum sp. nov., isolated from dried seaweeds of beach.</title>
        <authorList>
            <person name="Lee S.D."/>
        </authorList>
    </citation>
    <scope>NUCLEOTIDE SEQUENCE [LARGE SCALE GENOMIC DNA]</scope>
    <source>
        <strain evidence="3 4">KSW2-21</strain>
    </source>
</reference>
<sequence>MKTQSLEFRRSRERRSLRARWVAGIAAITVALGISVVGAAPAHAVGKCDFAVLITARGVDASGGSNLQNGRVWLSGGHGPQLQPLVNAMTTRAGTMGMPLFVESLAWDASSKSSGFCAGSVWAGVNTLVQEIRSIWNSCGTKPIIFLAGHSGGGHVVMDTLQYLRGTPESSMIRGAVVYGNPSNV</sequence>
<protein>
    <recommendedName>
        <fullName evidence="5">Cutinase family protein</fullName>
    </recommendedName>
</protein>